<proteinExistence type="predicted"/>
<dbReference type="PANTHER" id="PTHR13593:SF143">
    <property type="entry name" value="PHOSPHATIDYLINOSITOL-SPECIFIC PHOSPHOLIPASE C X DOMAIN-CONTAINING PROTEIN"/>
    <property type="match status" value="1"/>
</dbReference>
<evidence type="ECO:0000313" key="2">
    <source>
        <dbReference type="Proteomes" id="UP001321749"/>
    </source>
</evidence>
<reference evidence="1" key="2">
    <citation type="submission" date="2023-06" db="EMBL/GenBank/DDBJ databases">
        <authorList>
            <consortium name="Lawrence Berkeley National Laboratory"/>
            <person name="Mondo S.J."/>
            <person name="Hensen N."/>
            <person name="Bonometti L."/>
            <person name="Westerberg I."/>
            <person name="Brannstrom I.O."/>
            <person name="Guillou S."/>
            <person name="Cros-Aarteil S."/>
            <person name="Calhoun S."/>
            <person name="Haridas S."/>
            <person name="Kuo A."/>
            <person name="Pangilinan J."/>
            <person name="Riley R."/>
            <person name="Labutti K."/>
            <person name="Andreopoulos B."/>
            <person name="Lipzen A."/>
            <person name="Chen C."/>
            <person name="Yanf M."/>
            <person name="Daum C."/>
            <person name="Ng V."/>
            <person name="Clum A."/>
            <person name="Steindorff A."/>
            <person name="Ohm R."/>
            <person name="Martin F."/>
            <person name="Silar P."/>
            <person name="Natvig D."/>
            <person name="Lalanne C."/>
            <person name="Gautier V."/>
            <person name="Ament-Velasquez S.L."/>
            <person name="Kruys A."/>
            <person name="Hutchinson M.I."/>
            <person name="Powell A.J."/>
            <person name="Barry K."/>
            <person name="Miller A.N."/>
            <person name="Grigoriev I.V."/>
            <person name="Debuchy R."/>
            <person name="Gladieux P."/>
            <person name="Thoren M.H."/>
            <person name="Johannesson H."/>
        </authorList>
    </citation>
    <scope>NUCLEOTIDE SEQUENCE</scope>
    <source>
        <strain evidence="1">PSN324</strain>
    </source>
</reference>
<protein>
    <submittedName>
        <fullName evidence="1">PLC-like phosphodiesterase</fullName>
    </submittedName>
</protein>
<name>A0AAV9HX11_9PEZI</name>
<dbReference type="PANTHER" id="PTHR13593">
    <property type="match status" value="1"/>
</dbReference>
<accession>A0AAV9HX11</accession>
<dbReference type="SUPFAM" id="SSF51695">
    <property type="entry name" value="PLC-like phosphodiesterases"/>
    <property type="match status" value="1"/>
</dbReference>
<keyword evidence="2" id="KW-1185">Reference proteome</keyword>
<dbReference type="InterPro" id="IPR017946">
    <property type="entry name" value="PLC-like_Pdiesterase_TIM-brl"/>
</dbReference>
<reference evidence="1" key="1">
    <citation type="journal article" date="2023" name="Mol. Phylogenet. Evol.">
        <title>Genome-scale phylogeny and comparative genomics of the fungal order Sordariales.</title>
        <authorList>
            <person name="Hensen N."/>
            <person name="Bonometti L."/>
            <person name="Westerberg I."/>
            <person name="Brannstrom I.O."/>
            <person name="Guillou S."/>
            <person name="Cros-Aarteil S."/>
            <person name="Calhoun S."/>
            <person name="Haridas S."/>
            <person name="Kuo A."/>
            <person name="Mondo S."/>
            <person name="Pangilinan J."/>
            <person name="Riley R."/>
            <person name="LaButti K."/>
            <person name="Andreopoulos B."/>
            <person name="Lipzen A."/>
            <person name="Chen C."/>
            <person name="Yan M."/>
            <person name="Daum C."/>
            <person name="Ng V."/>
            <person name="Clum A."/>
            <person name="Steindorff A."/>
            <person name="Ohm R.A."/>
            <person name="Martin F."/>
            <person name="Silar P."/>
            <person name="Natvig D.O."/>
            <person name="Lalanne C."/>
            <person name="Gautier V."/>
            <person name="Ament-Velasquez S.L."/>
            <person name="Kruys A."/>
            <person name="Hutchinson M.I."/>
            <person name="Powell A.J."/>
            <person name="Barry K."/>
            <person name="Miller A.N."/>
            <person name="Grigoriev I.V."/>
            <person name="Debuchy R."/>
            <person name="Gladieux P."/>
            <person name="Hiltunen Thoren M."/>
            <person name="Johannesson H."/>
        </authorList>
    </citation>
    <scope>NUCLEOTIDE SEQUENCE</scope>
    <source>
        <strain evidence="1">PSN324</strain>
    </source>
</reference>
<gene>
    <name evidence="1" type="ORF">QBC42DRAFT_170763</name>
</gene>
<dbReference type="InterPro" id="IPR051057">
    <property type="entry name" value="PI-PLC_domain"/>
</dbReference>
<dbReference type="EMBL" id="MU864946">
    <property type="protein sequence ID" value="KAK4464609.1"/>
    <property type="molecule type" value="Genomic_DNA"/>
</dbReference>
<dbReference type="Gene3D" id="3.20.20.190">
    <property type="entry name" value="Phosphatidylinositol (PI) phosphodiesterase"/>
    <property type="match status" value="1"/>
</dbReference>
<dbReference type="AlphaFoldDB" id="A0AAV9HX11"/>
<dbReference type="GO" id="GO:0006629">
    <property type="term" value="P:lipid metabolic process"/>
    <property type="evidence" value="ECO:0007669"/>
    <property type="project" value="InterPro"/>
</dbReference>
<dbReference type="Proteomes" id="UP001321749">
    <property type="component" value="Unassembled WGS sequence"/>
</dbReference>
<evidence type="ECO:0000313" key="1">
    <source>
        <dbReference type="EMBL" id="KAK4464609.1"/>
    </source>
</evidence>
<sequence length="607" mass="65587">MTTVSPRGYLQILNGTPYTFTNTDPSDHGYQLTSWNPAASIAPGTCDSSYVEYDDNWFVNPTTTQATVTYTVGDTGYSFSIRATDDPANLQVRIDGFSTPTMAEGEWTELYFLDGRGNPFVLTGTVNNMLSSFAQPDWMHQNLSTLGELPLKQICMPGSHDAGMGVLNAEGLSQDISSLGGALIQTQPTTIYDQLVNGSRYLDVRPVMAGENDFRAGHFSSNSLLGQAGCYGQSMNDIVSDINKFTQQYAELIILDLSHGYDATNNYVDLSVDQWSTLFTQLTQNLSNLALVNADYEKGIVFNNTLNSFIGKGKASVMVCLDVSGILPDPSFQGRGIFSRANLLTYNSYSNTTDVDTMAQGQLNELDNYETNQMGQVIDQLHLVSWTLTPQSATDPSIQTLAGNANLPLFRDLLGAATEAAFPNVILVDWFENTNTTMLAMAINNKVYGNAISATMPTPAPQYVSALNVQASNDSSFFPIGTCVDVGPSLGSPDCNNGFSGEYTYVVKKMTTDLSQAITGLAIDITGDSNPALGDMADGAGGDFRYVNTSQNLGLATRVSDVQLWRSQNDSVSLSDVNAAGWDGITSDINHGRSGAYLYLVWKNVQV</sequence>
<comment type="caution">
    <text evidence="1">The sequence shown here is derived from an EMBL/GenBank/DDBJ whole genome shotgun (WGS) entry which is preliminary data.</text>
</comment>
<dbReference type="GO" id="GO:0008081">
    <property type="term" value="F:phosphoric diester hydrolase activity"/>
    <property type="evidence" value="ECO:0007669"/>
    <property type="project" value="InterPro"/>
</dbReference>
<organism evidence="1 2">
    <name type="scientific">Cladorrhinum samala</name>
    <dbReference type="NCBI Taxonomy" id="585594"/>
    <lineage>
        <taxon>Eukaryota</taxon>
        <taxon>Fungi</taxon>
        <taxon>Dikarya</taxon>
        <taxon>Ascomycota</taxon>
        <taxon>Pezizomycotina</taxon>
        <taxon>Sordariomycetes</taxon>
        <taxon>Sordariomycetidae</taxon>
        <taxon>Sordariales</taxon>
        <taxon>Podosporaceae</taxon>
        <taxon>Cladorrhinum</taxon>
    </lineage>
</organism>